<dbReference type="SUPFAM" id="SSF48013">
    <property type="entry name" value="NusB-like"/>
    <property type="match status" value="1"/>
</dbReference>
<comment type="function">
    <text evidence="6">Involved in transcription antitermination. Required for transcription of ribosomal RNA (rRNA) genes. Binds specifically to the boxA antiterminator sequence of the ribosomal RNA (rrn) operons.</text>
</comment>
<feature type="domain" description="NusB/RsmB/TIM44" evidence="7">
    <location>
        <begin position="7"/>
        <end position="131"/>
    </location>
</feature>
<protein>
    <recommendedName>
        <fullName evidence="6">Transcription antitermination protein NusB</fullName>
    </recommendedName>
    <alternativeName>
        <fullName evidence="6">Antitermination factor NusB</fullName>
    </alternativeName>
</protein>
<evidence type="ECO:0000256" key="5">
    <source>
        <dbReference type="ARBA" id="ARBA00023163"/>
    </source>
</evidence>
<dbReference type="GO" id="GO:0031564">
    <property type="term" value="P:transcription antitermination"/>
    <property type="evidence" value="ECO:0007669"/>
    <property type="project" value="UniProtKB-KW"/>
</dbReference>
<dbReference type="GO" id="GO:0006353">
    <property type="term" value="P:DNA-templated transcription termination"/>
    <property type="evidence" value="ECO:0007669"/>
    <property type="project" value="UniProtKB-UniRule"/>
</dbReference>
<dbReference type="EMBL" id="JADQCH020000002">
    <property type="protein sequence ID" value="MEY2344864.1"/>
    <property type="molecule type" value="Genomic_DNA"/>
</dbReference>
<dbReference type="GO" id="GO:0003723">
    <property type="term" value="F:RNA binding"/>
    <property type="evidence" value="ECO:0007669"/>
    <property type="project" value="UniProtKB-UniRule"/>
</dbReference>
<dbReference type="InterPro" id="IPR006027">
    <property type="entry name" value="NusB_RsmB_TIM44"/>
</dbReference>
<dbReference type="PANTHER" id="PTHR11078">
    <property type="entry name" value="N UTILIZATION SUBSTANCE PROTEIN B-RELATED"/>
    <property type="match status" value="1"/>
</dbReference>
<name>A0ABD5M1W7_PROMI</name>
<keyword evidence="4 6" id="KW-0805">Transcription regulation</keyword>
<comment type="similarity">
    <text evidence="1 6">Belongs to the NusB family.</text>
</comment>
<keyword evidence="5 6" id="KW-0804">Transcription</keyword>
<evidence type="ECO:0000313" key="8">
    <source>
        <dbReference type="EMBL" id="MEY2344864.1"/>
    </source>
</evidence>
<evidence type="ECO:0000259" key="7">
    <source>
        <dbReference type="Pfam" id="PF01029"/>
    </source>
</evidence>
<dbReference type="AlphaFoldDB" id="A0ABD5M1W7"/>
<evidence type="ECO:0000256" key="2">
    <source>
        <dbReference type="ARBA" id="ARBA00022814"/>
    </source>
</evidence>
<dbReference type="Gene3D" id="1.10.940.10">
    <property type="entry name" value="NusB-like"/>
    <property type="match status" value="1"/>
</dbReference>
<proteinExistence type="inferred from homology"/>
<organism evidence="8">
    <name type="scientific">Proteus mirabilis</name>
    <dbReference type="NCBI Taxonomy" id="584"/>
    <lineage>
        <taxon>Bacteria</taxon>
        <taxon>Pseudomonadati</taxon>
        <taxon>Pseudomonadota</taxon>
        <taxon>Gammaproteobacteria</taxon>
        <taxon>Enterobacterales</taxon>
        <taxon>Morganellaceae</taxon>
        <taxon>Proteus</taxon>
    </lineage>
</organism>
<dbReference type="FunFam" id="1.10.940.10:FF:000001">
    <property type="entry name" value="Transcription antitermination factor NusB"/>
    <property type="match status" value="1"/>
</dbReference>
<reference evidence="8" key="1">
    <citation type="submission" date="2021-05" db="EMBL/GenBank/DDBJ databases">
        <title>First report of NDM-5 and VEB-6 producing Proteus mirabilis isolated from blood of a sepsis patient in Kolkata, India.</title>
        <authorList>
            <person name="Halder G."/>
            <person name="Chaudhuri B."/>
            <person name="Dutta S."/>
        </authorList>
    </citation>
    <scope>NUCLEOTIDE SEQUENCE [LARGE SCALE GENOMIC DNA]</scope>
    <source>
        <strain evidence="8">7049</strain>
    </source>
</reference>
<evidence type="ECO:0000256" key="6">
    <source>
        <dbReference type="HAMAP-Rule" id="MF_00073"/>
    </source>
</evidence>
<accession>A0ABD5M1W7</accession>
<evidence type="ECO:0000256" key="1">
    <source>
        <dbReference type="ARBA" id="ARBA00005952"/>
    </source>
</evidence>
<dbReference type="CDD" id="cd00619">
    <property type="entry name" value="Terminator_NusB"/>
    <property type="match status" value="1"/>
</dbReference>
<comment type="caution">
    <text evidence="8">The sequence shown here is derived from an EMBL/GenBank/DDBJ whole genome shotgun (WGS) entry which is preliminary data.</text>
</comment>
<dbReference type="Pfam" id="PF01029">
    <property type="entry name" value="NusB"/>
    <property type="match status" value="1"/>
</dbReference>
<evidence type="ECO:0000256" key="3">
    <source>
        <dbReference type="ARBA" id="ARBA00022884"/>
    </source>
</evidence>
<dbReference type="HAMAP" id="MF_00073">
    <property type="entry name" value="NusB"/>
    <property type="match status" value="1"/>
</dbReference>
<dbReference type="NCBIfam" id="TIGR01951">
    <property type="entry name" value="nusB"/>
    <property type="match status" value="1"/>
</dbReference>
<dbReference type="InterPro" id="IPR035926">
    <property type="entry name" value="NusB-like_sf"/>
</dbReference>
<dbReference type="PANTHER" id="PTHR11078:SF3">
    <property type="entry name" value="ANTITERMINATION NUSB DOMAIN-CONTAINING PROTEIN"/>
    <property type="match status" value="1"/>
</dbReference>
<keyword evidence="3 6" id="KW-0694">RNA-binding</keyword>
<keyword evidence="2 6" id="KW-0889">Transcription antitermination</keyword>
<sequence>MKPAARRRARECAVQAIYSWQLSGNDIADVELEFLSEQDTQGVDIAYFRELLVGVAINAARLDKAMEPYLSRQLEELGQVEKAILRLAMFELSFREDVPYKVAINEAIELAKVFGADDSHKFVNGVLDKAAPTVRKNNVLHVSSMVN</sequence>
<dbReference type="InterPro" id="IPR011605">
    <property type="entry name" value="NusB_fam"/>
</dbReference>
<evidence type="ECO:0000256" key="4">
    <source>
        <dbReference type="ARBA" id="ARBA00023015"/>
    </source>
</evidence>
<gene>
    <name evidence="6 8" type="primary">nusB</name>
    <name evidence="8" type="ORF">I3679_015630</name>
</gene>